<keyword evidence="1" id="KW-1133">Transmembrane helix</keyword>
<feature type="transmembrane region" description="Helical" evidence="1">
    <location>
        <begin position="73"/>
        <end position="95"/>
    </location>
</feature>
<dbReference type="InterPro" id="IPR001457">
    <property type="entry name" value="NADH_UbQ/plastoQ_OxRdtase_su6"/>
</dbReference>
<feature type="transmembrane region" description="Helical" evidence="1">
    <location>
        <begin position="155"/>
        <end position="176"/>
    </location>
</feature>
<keyword evidence="1" id="KW-1003">Cell membrane</keyword>
<evidence type="ECO:0000313" key="4">
    <source>
        <dbReference type="Proteomes" id="UP000250222"/>
    </source>
</evidence>
<comment type="function">
    <text evidence="1">NDH-1 shuttles electrons from NADH, via FMN and iron-sulfur (Fe-S) centers, to quinones in the respiratory chain. Couples the redox reaction to proton translocation (for every two electrons transferred, four hydrogen ions are translocated across the cytoplasmic membrane), and thus conserves the redox energy in a proton gradient.</text>
</comment>
<organism evidence="3 4">
    <name type="scientific">Georgenia satyanarayanai</name>
    <dbReference type="NCBI Taxonomy" id="860221"/>
    <lineage>
        <taxon>Bacteria</taxon>
        <taxon>Bacillati</taxon>
        <taxon>Actinomycetota</taxon>
        <taxon>Actinomycetes</taxon>
        <taxon>Micrococcales</taxon>
        <taxon>Bogoriellaceae</taxon>
        <taxon>Georgenia</taxon>
    </lineage>
</organism>
<dbReference type="EMBL" id="UETB01000006">
    <property type="protein sequence ID" value="SSA42449.1"/>
    <property type="molecule type" value="Genomic_DNA"/>
</dbReference>
<dbReference type="GO" id="GO:0008137">
    <property type="term" value="F:NADH dehydrogenase (ubiquinone) activity"/>
    <property type="evidence" value="ECO:0007669"/>
    <property type="project" value="UniProtKB-UniRule"/>
</dbReference>
<keyword evidence="1" id="KW-0874">Quinone</keyword>
<feature type="region of interest" description="Disordered" evidence="2">
    <location>
        <begin position="261"/>
        <end position="325"/>
    </location>
</feature>
<dbReference type="InterPro" id="IPR042106">
    <property type="entry name" value="Nuo/plastoQ_OxRdtase_6_NuoJ"/>
</dbReference>
<keyword evidence="1" id="KW-0520">NAD</keyword>
<keyword evidence="1" id="KW-0472">Membrane</keyword>
<sequence>MILPMTLAETGVTSTGEQVFFWVVAPLAVLAALGLLFARKAMYAAMCVVFVMIALAGFYIVQEAIFLGVAQIVVYTGAIMMLFLFVLMLVGVDASDSVVETLKGQRWIGFVGGAGLIALVAAVGLRAALPAPRGLEAANADTNPVGVARLLFSDYVVAMEAAGVLLVTAAVGAVVLTRAERLRKRSTQRDVAEAKMAAYAAEGGRIRSLPAPGVYARHNAADVPALGADGRPIDESVPRVLRIRGQQRSIASVSPELAAELATSTSSHAGDLGARSVTQSGMPGMPGTTPAPGTETVDGEVPTSQSTEDTDTKRARVADQQEEQR</sequence>
<reference evidence="3 4" key="1">
    <citation type="submission" date="2016-10" db="EMBL/GenBank/DDBJ databases">
        <authorList>
            <person name="Cai Z."/>
        </authorList>
    </citation>
    <scope>NUCLEOTIDE SEQUENCE [LARGE SCALE GENOMIC DNA]</scope>
    <source>
        <strain evidence="3 4">CGMCC 1.10826</strain>
    </source>
</reference>
<comment type="catalytic activity">
    <reaction evidence="1">
        <text>a quinone + NADH + 5 H(+)(in) = a quinol + NAD(+) + 4 H(+)(out)</text>
        <dbReference type="Rhea" id="RHEA:57888"/>
        <dbReference type="ChEBI" id="CHEBI:15378"/>
        <dbReference type="ChEBI" id="CHEBI:24646"/>
        <dbReference type="ChEBI" id="CHEBI:57540"/>
        <dbReference type="ChEBI" id="CHEBI:57945"/>
        <dbReference type="ChEBI" id="CHEBI:132124"/>
    </reaction>
</comment>
<dbReference type="Gene3D" id="1.20.120.1200">
    <property type="entry name" value="NADH-ubiquinone/plastoquinone oxidoreductase chain 6, subunit NuoJ"/>
    <property type="match status" value="1"/>
</dbReference>
<feature type="compositionally biased region" description="Low complexity" evidence="2">
    <location>
        <begin position="281"/>
        <end position="296"/>
    </location>
</feature>
<evidence type="ECO:0000313" key="3">
    <source>
        <dbReference type="EMBL" id="SSA42449.1"/>
    </source>
</evidence>
<keyword evidence="1" id="KW-0812">Transmembrane</keyword>
<dbReference type="Pfam" id="PF00499">
    <property type="entry name" value="Oxidored_q3"/>
    <property type="match status" value="1"/>
</dbReference>
<keyword evidence="4" id="KW-1185">Reference proteome</keyword>
<name>A0A2Y9AIS0_9MICO</name>
<dbReference type="Proteomes" id="UP000250222">
    <property type="component" value="Unassembled WGS sequence"/>
</dbReference>
<comment type="similarity">
    <text evidence="1">Belongs to the complex I subunit 6 family.</text>
</comment>
<gene>
    <name evidence="3" type="ORF">SAMN05216184_106117</name>
</gene>
<evidence type="ECO:0000256" key="2">
    <source>
        <dbReference type="SAM" id="MobiDB-lite"/>
    </source>
</evidence>
<dbReference type="EC" id="7.1.1.-" evidence="1"/>
<evidence type="ECO:0000256" key="1">
    <source>
        <dbReference type="RuleBase" id="RU004429"/>
    </source>
</evidence>
<dbReference type="NCBIfam" id="NF005165">
    <property type="entry name" value="PRK06638.1-5"/>
    <property type="match status" value="1"/>
</dbReference>
<feature type="transmembrane region" description="Helical" evidence="1">
    <location>
        <begin position="20"/>
        <end position="38"/>
    </location>
</feature>
<accession>A0A2Y9AIS0</accession>
<protein>
    <recommendedName>
        <fullName evidence="1">NADH-quinone oxidoreductase subunit J</fullName>
        <ecNumber evidence="1">7.1.1.-</ecNumber>
    </recommendedName>
</protein>
<feature type="transmembrane region" description="Helical" evidence="1">
    <location>
        <begin position="107"/>
        <end position="129"/>
    </location>
</feature>
<dbReference type="GO" id="GO:0005886">
    <property type="term" value="C:plasma membrane"/>
    <property type="evidence" value="ECO:0007669"/>
    <property type="project" value="UniProtKB-SubCell"/>
</dbReference>
<dbReference type="AlphaFoldDB" id="A0A2Y9AIS0"/>
<dbReference type="PANTHER" id="PTHR33269">
    <property type="entry name" value="NADH-UBIQUINONE OXIDOREDUCTASE CHAIN 6"/>
    <property type="match status" value="1"/>
</dbReference>
<comment type="subcellular location">
    <subcellularLocation>
        <location evidence="1">Cell membrane</location>
        <topology evidence="1">Multi-pass membrane protein</topology>
    </subcellularLocation>
</comment>
<proteinExistence type="inferred from homology"/>
<feature type="compositionally biased region" description="Basic and acidic residues" evidence="2">
    <location>
        <begin position="310"/>
        <end position="325"/>
    </location>
</feature>
<feature type="transmembrane region" description="Helical" evidence="1">
    <location>
        <begin position="43"/>
        <end position="61"/>
    </location>
</feature>
<dbReference type="GO" id="GO:0048038">
    <property type="term" value="F:quinone binding"/>
    <property type="evidence" value="ECO:0007669"/>
    <property type="project" value="UniProtKB-UniRule"/>
</dbReference>
<dbReference type="PANTHER" id="PTHR33269:SF19">
    <property type="entry name" value="NADH-QUINONE OXIDOREDUCTASE SUBUNIT J"/>
    <property type="match status" value="1"/>
</dbReference>